<evidence type="ECO:0000313" key="2">
    <source>
        <dbReference type="Proteomes" id="UP000095563"/>
    </source>
</evidence>
<dbReference type="RefSeq" id="WP_055206886.1">
    <property type="nucleotide sequence ID" value="NZ_CZBO01000001.1"/>
</dbReference>
<dbReference type="Proteomes" id="UP000095563">
    <property type="component" value="Unassembled WGS sequence"/>
</dbReference>
<gene>
    <name evidence="1" type="ORF">ERS852568_00889</name>
</gene>
<reference evidence="1 2" key="1">
    <citation type="submission" date="2015-09" db="EMBL/GenBank/DDBJ databases">
        <authorList>
            <consortium name="Pathogen Informatics"/>
        </authorList>
    </citation>
    <scope>NUCLEOTIDE SEQUENCE [LARGE SCALE GENOMIC DNA]</scope>
    <source>
        <strain evidence="1 2">2789STDY5834956</strain>
    </source>
</reference>
<sequence>MESYGNIKVLGDGVVPEGIYNNIKIAGSCNIIGNIDVNLLKITGSCNSDENIKSKDIRVYGEFNNKGEVFCNNLFLVNGASSILKGDFKGLVKVRGELNIKEDSSFENIEVLGKLKTLGNFEGNSFYGYGKVMVEGLLSADKVEISIYDDSEIKEIGGENISIKNSTRKKFFGILLNEMEKGYVRCNLIEGDNIHLENTICDIVRGDNITIGKGCTIGTIEYSNKLIIDKENIVRNKVCTKN</sequence>
<protein>
    <submittedName>
        <fullName evidence="1">Integral membrane protein CcmA involved in cell shape determination</fullName>
    </submittedName>
</protein>
<proteinExistence type="predicted"/>
<accession>A0A174R6B7</accession>
<dbReference type="AlphaFoldDB" id="A0A174R6B7"/>
<evidence type="ECO:0000313" key="1">
    <source>
        <dbReference type="EMBL" id="CUP81062.1"/>
    </source>
</evidence>
<organism evidence="1 2">
    <name type="scientific">Clostridium baratii</name>
    <dbReference type="NCBI Taxonomy" id="1561"/>
    <lineage>
        <taxon>Bacteria</taxon>
        <taxon>Bacillati</taxon>
        <taxon>Bacillota</taxon>
        <taxon>Clostridia</taxon>
        <taxon>Eubacteriales</taxon>
        <taxon>Clostridiaceae</taxon>
        <taxon>Clostridium</taxon>
    </lineage>
</organism>
<dbReference type="EMBL" id="CZBO01000001">
    <property type="protein sequence ID" value="CUP81062.1"/>
    <property type="molecule type" value="Genomic_DNA"/>
</dbReference>
<name>A0A174R6B7_9CLOT</name>